<comment type="caution">
    <text evidence="2">The sequence shown here is derived from an EMBL/GenBank/DDBJ whole genome shotgun (WGS) entry which is preliminary data.</text>
</comment>
<keyword evidence="1" id="KW-0732">Signal</keyword>
<evidence type="ECO:0000313" key="2">
    <source>
        <dbReference type="EMBL" id="MDT0317596.1"/>
    </source>
</evidence>
<keyword evidence="3" id="KW-1185">Reference proteome</keyword>
<dbReference type="Pfam" id="PF01547">
    <property type="entry name" value="SBP_bac_1"/>
    <property type="match status" value="1"/>
</dbReference>
<proteinExistence type="predicted"/>
<evidence type="ECO:0000256" key="1">
    <source>
        <dbReference type="SAM" id="SignalP"/>
    </source>
</evidence>
<feature type="chain" id="PRO_5045213087" evidence="1">
    <location>
        <begin position="23"/>
        <end position="436"/>
    </location>
</feature>
<feature type="signal peptide" evidence="1">
    <location>
        <begin position="1"/>
        <end position="22"/>
    </location>
</feature>
<dbReference type="RefSeq" id="WP_311595700.1">
    <property type="nucleotide sequence ID" value="NZ_JAVREM010000003.1"/>
</dbReference>
<dbReference type="InterPro" id="IPR006059">
    <property type="entry name" value="SBP"/>
</dbReference>
<accession>A0ABU2LJ87</accession>
<name>A0ABU2LJ87_9ACTN</name>
<organism evidence="2 3">
    <name type="scientific">Streptomyces millisiae</name>
    <dbReference type="NCBI Taxonomy" id="3075542"/>
    <lineage>
        <taxon>Bacteria</taxon>
        <taxon>Bacillati</taxon>
        <taxon>Actinomycetota</taxon>
        <taxon>Actinomycetes</taxon>
        <taxon>Kitasatosporales</taxon>
        <taxon>Streptomycetaceae</taxon>
        <taxon>Streptomyces</taxon>
    </lineage>
</organism>
<dbReference type="Proteomes" id="UP001183420">
    <property type="component" value="Unassembled WGS sequence"/>
</dbReference>
<reference evidence="3" key="1">
    <citation type="submission" date="2023-07" db="EMBL/GenBank/DDBJ databases">
        <title>30 novel species of actinomycetes from the DSMZ collection.</title>
        <authorList>
            <person name="Nouioui I."/>
        </authorList>
    </citation>
    <scope>NUCLEOTIDE SEQUENCE [LARGE SCALE GENOMIC DNA]</scope>
    <source>
        <strain evidence="3">DSM 44918</strain>
    </source>
</reference>
<dbReference type="EMBL" id="JAVREM010000003">
    <property type="protein sequence ID" value="MDT0317596.1"/>
    <property type="molecule type" value="Genomic_DNA"/>
</dbReference>
<protein>
    <submittedName>
        <fullName evidence="2">ABC transporter substrate-binding protein</fullName>
    </submittedName>
</protein>
<gene>
    <name evidence="2" type="ORF">RNC47_04485</name>
</gene>
<sequence>MRGPRVAAAAALVLALLVAAHGVVDRVGRSASSAGTVTVFASWTGWEARAFEAVLAEFTEDTGIDVEYQGTTAQREVLMSQVRSGSPPDVAILSSPGELAEYAGRGEAFPLDEALGEQRSAYDAPWLAPVAGGTETYWVPVKIDLKSVVWYDPARHPEPADVAALAGDGDSWCVGMGSDATSGWPGTDWVEDLLLQTAGPDAYEAWATGAPGSWTTPEMAAAWRGVAEVLTGRGSDRATESLTRDHGPASRELFADPPGCALDHQSSFIRAEYGAAAPGGGVPPGAFLPSSSVLPGTAGEQRGWEVAGDFAGMFRDTPQARRLVGYLASAEAQRLWAGAMPDDMPSPMFANARVGEDVYAGDAAGAEIARILRGPGPHCLDASDAMPPPVRDAFQHAVLRLLAEPTEPPDELLADLERVSATVTEDGAAWPSSVCG</sequence>
<evidence type="ECO:0000313" key="3">
    <source>
        <dbReference type="Proteomes" id="UP001183420"/>
    </source>
</evidence>
<dbReference type="Gene3D" id="3.40.190.10">
    <property type="entry name" value="Periplasmic binding protein-like II"/>
    <property type="match status" value="3"/>
</dbReference>
<dbReference type="SUPFAM" id="SSF53850">
    <property type="entry name" value="Periplasmic binding protein-like II"/>
    <property type="match status" value="1"/>
</dbReference>